<dbReference type="GO" id="GO:0005524">
    <property type="term" value="F:ATP binding"/>
    <property type="evidence" value="ECO:0007669"/>
    <property type="project" value="UniProtKB-UniRule"/>
</dbReference>
<dbReference type="Proteomes" id="UP001630127">
    <property type="component" value="Unassembled WGS sequence"/>
</dbReference>
<feature type="region of interest" description="Disordered" evidence="14">
    <location>
        <begin position="1"/>
        <end position="56"/>
    </location>
</feature>
<evidence type="ECO:0000256" key="4">
    <source>
        <dbReference type="ARBA" id="ARBA00022527"/>
    </source>
</evidence>
<comment type="catalytic activity">
    <reaction evidence="10">
        <text>L-threonyl-[protein] + ATP = O-phospho-L-threonyl-[protein] + ADP + H(+)</text>
        <dbReference type="Rhea" id="RHEA:46608"/>
        <dbReference type="Rhea" id="RHEA-COMP:11060"/>
        <dbReference type="Rhea" id="RHEA-COMP:11605"/>
        <dbReference type="ChEBI" id="CHEBI:15378"/>
        <dbReference type="ChEBI" id="CHEBI:30013"/>
        <dbReference type="ChEBI" id="CHEBI:30616"/>
        <dbReference type="ChEBI" id="CHEBI:61977"/>
        <dbReference type="ChEBI" id="CHEBI:456216"/>
        <dbReference type="EC" id="2.7.11.1"/>
    </reaction>
</comment>
<dbReference type="FunFam" id="3.30.200.20:FF:000558">
    <property type="entry name" value="Receptor-like cytosolic serine/threonine-protein kinase RBK1"/>
    <property type="match status" value="1"/>
</dbReference>
<evidence type="ECO:0000256" key="12">
    <source>
        <dbReference type="ARBA" id="ARBA00063228"/>
    </source>
</evidence>
<evidence type="ECO:0000259" key="15">
    <source>
        <dbReference type="PROSITE" id="PS50011"/>
    </source>
</evidence>
<keyword evidence="8" id="KW-0418">Kinase</keyword>
<dbReference type="Pfam" id="PF07714">
    <property type="entry name" value="PK_Tyr_Ser-Thr"/>
    <property type="match status" value="1"/>
</dbReference>
<comment type="subcellular location">
    <subcellularLocation>
        <location evidence="1">Cytoplasm</location>
    </subcellularLocation>
</comment>
<evidence type="ECO:0000256" key="14">
    <source>
        <dbReference type="SAM" id="MobiDB-lite"/>
    </source>
</evidence>
<keyword evidence="5" id="KW-0597">Phosphoprotein</keyword>
<dbReference type="EC" id="2.7.11.1" evidence="2"/>
<proteinExistence type="predicted"/>
<sequence>MEKEKKQAKTKMEVKEDVTKKDGENQETEELRTSKKQDGETEEESEETYEKKRIYIDEEESPRSVLEIHISGSESDHSSSSSSSFGSSSLDEKSAAIERGLGNKDGQVVQWKNLFGQIKKRSVRRFSIVPLLWVGQDFSKKSGRRKLGRNRGSEENLDCGDMIVPKPSWRNFSFEELVEATDNFSPDKMIGKGGHAEVYKGRLSDGQIVAVKKITKQEKNDDDRAGDFLSELGIIAHINHPNAAKLIGFSADGGLHLVLQFSPHGSLASVLHGSAENLEWKIRFKVAMGVAEGLHYLHCDCPRRIIHRDITASNILLTEGYEPQISDFGLAKWLPEKWAHHVVSPIEGTFGYMAPEYFMHGIVHEKTDVFAFGVLLLELITGRRAVDSSRQSLVMWAKPLLEKNNAKELADPLLGDKYDGVEMKRAMFTASICIHHLPSLRPNMKRVVQLLRGEKEPLEMKQKSMGGRALLLDACDLEDYSCTTYLKDLNRHMELVME</sequence>
<dbReference type="InterPro" id="IPR017441">
    <property type="entry name" value="Protein_kinase_ATP_BS"/>
</dbReference>
<organism evidence="16 17">
    <name type="scientific">Cinchona calisaya</name>
    <dbReference type="NCBI Taxonomy" id="153742"/>
    <lineage>
        <taxon>Eukaryota</taxon>
        <taxon>Viridiplantae</taxon>
        <taxon>Streptophyta</taxon>
        <taxon>Embryophyta</taxon>
        <taxon>Tracheophyta</taxon>
        <taxon>Spermatophyta</taxon>
        <taxon>Magnoliopsida</taxon>
        <taxon>eudicotyledons</taxon>
        <taxon>Gunneridae</taxon>
        <taxon>Pentapetalae</taxon>
        <taxon>asterids</taxon>
        <taxon>lamiids</taxon>
        <taxon>Gentianales</taxon>
        <taxon>Rubiaceae</taxon>
        <taxon>Cinchonoideae</taxon>
        <taxon>Cinchoneae</taxon>
        <taxon>Cinchona</taxon>
    </lineage>
</organism>
<dbReference type="GO" id="GO:0004674">
    <property type="term" value="F:protein serine/threonine kinase activity"/>
    <property type="evidence" value="ECO:0007669"/>
    <property type="project" value="UniProtKB-KW"/>
</dbReference>
<keyword evidence="9 13" id="KW-0067">ATP-binding</keyword>
<dbReference type="GO" id="GO:0005737">
    <property type="term" value="C:cytoplasm"/>
    <property type="evidence" value="ECO:0007669"/>
    <property type="project" value="UniProtKB-SubCell"/>
</dbReference>
<dbReference type="InterPro" id="IPR001245">
    <property type="entry name" value="Ser-Thr/Tyr_kinase_cat_dom"/>
</dbReference>
<gene>
    <name evidence="16" type="ORF">ACH5RR_012211</name>
</gene>
<dbReference type="InterPro" id="IPR046958">
    <property type="entry name" value="RBK1/2/STUNTED"/>
</dbReference>
<evidence type="ECO:0000256" key="6">
    <source>
        <dbReference type="ARBA" id="ARBA00022679"/>
    </source>
</evidence>
<reference evidence="16 17" key="1">
    <citation type="submission" date="2024-11" db="EMBL/GenBank/DDBJ databases">
        <title>A near-complete genome assembly of Cinchona calisaya.</title>
        <authorList>
            <person name="Lian D.C."/>
            <person name="Zhao X.W."/>
            <person name="Wei L."/>
        </authorList>
    </citation>
    <scope>NUCLEOTIDE SEQUENCE [LARGE SCALE GENOMIC DNA]</scope>
    <source>
        <tissue evidence="16">Nenye</tissue>
    </source>
</reference>
<comment type="subunit">
    <text evidence="12">Interacts with ARAC5 and ARAC10.</text>
</comment>
<dbReference type="PROSITE" id="PS50011">
    <property type="entry name" value="PROTEIN_KINASE_DOM"/>
    <property type="match status" value="1"/>
</dbReference>
<feature type="region of interest" description="Disordered" evidence="14">
    <location>
        <begin position="70"/>
        <end position="91"/>
    </location>
</feature>
<dbReference type="EMBL" id="JBJUIK010000005">
    <property type="protein sequence ID" value="KAL3527555.1"/>
    <property type="molecule type" value="Genomic_DNA"/>
</dbReference>
<dbReference type="Gene3D" id="3.30.200.20">
    <property type="entry name" value="Phosphorylase Kinase, domain 1"/>
    <property type="match status" value="1"/>
</dbReference>
<feature type="binding site" evidence="13">
    <location>
        <position position="213"/>
    </location>
    <ligand>
        <name>ATP</name>
        <dbReference type="ChEBI" id="CHEBI:30616"/>
    </ligand>
</feature>
<evidence type="ECO:0000256" key="1">
    <source>
        <dbReference type="ARBA" id="ARBA00004496"/>
    </source>
</evidence>
<dbReference type="Gene3D" id="1.10.510.10">
    <property type="entry name" value="Transferase(Phosphotransferase) domain 1"/>
    <property type="match status" value="1"/>
</dbReference>
<evidence type="ECO:0000256" key="2">
    <source>
        <dbReference type="ARBA" id="ARBA00012513"/>
    </source>
</evidence>
<evidence type="ECO:0000256" key="9">
    <source>
        <dbReference type="ARBA" id="ARBA00022840"/>
    </source>
</evidence>
<dbReference type="GO" id="GO:0051020">
    <property type="term" value="F:GTPase binding"/>
    <property type="evidence" value="ECO:0007669"/>
    <property type="project" value="UniProtKB-ARBA"/>
</dbReference>
<evidence type="ECO:0000256" key="13">
    <source>
        <dbReference type="PROSITE-ProRule" id="PRU10141"/>
    </source>
</evidence>
<dbReference type="PROSITE" id="PS00107">
    <property type="entry name" value="PROTEIN_KINASE_ATP"/>
    <property type="match status" value="1"/>
</dbReference>
<evidence type="ECO:0000256" key="3">
    <source>
        <dbReference type="ARBA" id="ARBA00022490"/>
    </source>
</evidence>
<evidence type="ECO:0000256" key="7">
    <source>
        <dbReference type="ARBA" id="ARBA00022741"/>
    </source>
</evidence>
<dbReference type="FunFam" id="1.10.510.10:FF:000335">
    <property type="entry name" value="receptor-like cytosolic serine/threonine-protein kinase RBK2"/>
    <property type="match status" value="1"/>
</dbReference>
<keyword evidence="7 13" id="KW-0547">Nucleotide-binding</keyword>
<dbReference type="PANTHER" id="PTHR47987:SF7">
    <property type="entry name" value="PROTEIN KINASE SUPERFAMILY PROTEIN"/>
    <property type="match status" value="1"/>
</dbReference>
<keyword evidence="4" id="KW-0723">Serine/threonine-protein kinase</keyword>
<evidence type="ECO:0000313" key="17">
    <source>
        <dbReference type="Proteomes" id="UP001630127"/>
    </source>
</evidence>
<evidence type="ECO:0000256" key="5">
    <source>
        <dbReference type="ARBA" id="ARBA00022553"/>
    </source>
</evidence>
<evidence type="ECO:0000256" key="11">
    <source>
        <dbReference type="ARBA" id="ARBA00048679"/>
    </source>
</evidence>
<name>A0ABD3A711_9GENT</name>
<dbReference type="InterPro" id="IPR011009">
    <property type="entry name" value="Kinase-like_dom_sf"/>
</dbReference>
<evidence type="ECO:0000256" key="8">
    <source>
        <dbReference type="ARBA" id="ARBA00022777"/>
    </source>
</evidence>
<feature type="compositionally biased region" description="Basic and acidic residues" evidence="14">
    <location>
        <begin position="1"/>
        <end position="39"/>
    </location>
</feature>
<keyword evidence="6" id="KW-0808">Transferase</keyword>
<accession>A0ABD3A711</accession>
<dbReference type="PANTHER" id="PTHR47987">
    <property type="entry name" value="OS08G0249100 PROTEIN"/>
    <property type="match status" value="1"/>
</dbReference>
<dbReference type="PROSITE" id="PS00109">
    <property type="entry name" value="PROTEIN_KINASE_TYR"/>
    <property type="match status" value="1"/>
</dbReference>
<dbReference type="AlphaFoldDB" id="A0ABD3A711"/>
<dbReference type="InterPro" id="IPR008266">
    <property type="entry name" value="Tyr_kinase_AS"/>
</dbReference>
<comment type="catalytic activity">
    <reaction evidence="11">
        <text>L-seryl-[protein] + ATP = O-phospho-L-seryl-[protein] + ADP + H(+)</text>
        <dbReference type="Rhea" id="RHEA:17989"/>
        <dbReference type="Rhea" id="RHEA-COMP:9863"/>
        <dbReference type="Rhea" id="RHEA-COMP:11604"/>
        <dbReference type="ChEBI" id="CHEBI:15378"/>
        <dbReference type="ChEBI" id="CHEBI:29999"/>
        <dbReference type="ChEBI" id="CHEBI:30616"/>
        <dbReference type="ChEBI" id="CHEBI:83421"/>
        <dbReference type="ChEBI" id="CHEBI:456216"/>
        <dbReference type="EC" id="2.7.11.1"/>
    </reaction>
</comment>
<protein>
    <recommendedName>
        <fullName evidence="2">non-specific serine/threonine protein kinase</fullName>
        <ecNumber evidence="2">2.7.11.1</ecNumber>
    </recommendedName>
</protein>
<dbReference type="SUPFAM" id="SSF56112">
    <property type="entry name" value="Protein kinase-like (PK-like)"/>
    <property type="match status" value="1"/>
</dbReference>
<feature type="domain" description="Protein kinase" evidence="15">
    <location>
        <begin position="184"/>
        <end position="459"/>
    </location>
</feature>
<comment type="caution">
    <text evidence="16">The sequence shown here is derived from an EMBL/GenBank/DDBJ whole genome shotgun (WGS) entry which is preliminary data.</text>
</comment>
<evidence type="ECO:0000313" key="16">
    <source>
        <dbReference type="EMBL" id="KAL3527555.1"/>
    </source>
</evidence>
<dbReference type="InterPro" id="IPR000719">
    <property type="entry name" value="Prot_kinase_dom"/>
</dbReference>
<keyword evidence="3" id="KW-0963">Cytoplasm</keyword>
<evidence type="ECO:0000256" key="10">
    <source>
        <dbReference type="ARBA" id="ARBA00047899"/>
    </source>
</evidence>
<feature type="compositionally biased region" description="Low complexity" evidence="14">
    <location>
        <begin position="78"/>
        <end position="89"/>
    </location>
</feature>
<keyword evidence="17" id="KW-1185">Reference proteome</keyword>